<comment type="similarity">
    <text evidence="5">Belongs to the ABC-2 integral membrane protein family.</text>
</comment>
<feature type="transmembrane region" description="Helical" evidence="5">
    <location>
        <begin position="205"/>
        <end position="234"/>
    </location>
</feature>
<evidence type="ECO:0000259" key="6">
    <source>
        <dbReference type="PROSITE" id="PS51012"/>
    </source>
</evidence>
<feature type="domain" description="ABC transmembrane type-2" evidence="6">
    <location>
        <begin position="127"/>
        <end position="353"/>
    </location>
</feature>
<comment type="subcellular location">
    <subcellularLocation>
        <location evidence="5">Cell membrane</location>
        <topology evidence="5">Multi-pass membrane protein</topology>
    </subcellularLocation>
    <subcellularLocation>
        <location evidence="1">Membrane</location>
        <topology evidence="1">Multi-pass membrane protein</topology>
    </subcellularLocation>
</comment>
<dbReference type="InterPro" id="IPR052902">
    <property type="entry name" value="ABC-2_transporter"/>
</dbReference>
<reference evidence="7 8" key="1">
    <citation type="submission" date="2018-12" db="EMBL/GenBank/DDBJ databases">
        <authorList>
            <person name="Toschakov S.V."/>
        </authorList>
    </citation>
    <scope>NUCLEOTIDE SEQUENCE [LARGE SCALE GENOMIC DNA]</scope>
    <source>
        <strain evidence="7 8">GM2012</strain>
    </source>
</reference>
<keyword evidence="8" id="KW-1185">Reference proteome</keyword>
<dbReference type="PROSITE" id="PS51012">
    <property type="entry name" value="ABC_TM2"/>
    <property type="match status" value="1"/>
</dbReference>
<feature type="transmembrane region" description="Helical" evidence="5">
    <location>
        <begin position="274"/>
        <end position="292"/>
    </location>
</feature>
<dbReference type="EMBL" id="RYZH01000004">
    <property type="protein sequence ID" value="RUL89216.1"/>
    <property type="molecule type" value="Genomic_DNA"/>
</dbReference>
<dbReference type="GO" id="GO:0043190">
    <property type="term" value="C:ATP-binding cassette (ABC) transporter complex"/>
    <property type="evidence" value="ECO:0007669"/>
    <property type="project" value="InterPro"/>
</dbReference>
<dbReference type="Pfam" id="PF12698">
    <property type="entry name" value="ABC2_membrane_3"/>
    <property type="match status" value="1"/>
</dbReference>
<keyword evidence="4 5" id="KW-0472">Membrane</keyword>
<keyword evidence="3 5" id="KW-1133">Transmembrane helix</keyword>
<keyword evidence="5" id="KW-0813">Transport</keyword>
<evidence type="ECO:0000256" key="2">
    <source>
        <dbReference type="ARBA" id="ARBA00022692"/>
    </source>
</evidence>
<evidence type="ECO:0000256" key="5">
    <source>
        <dbReference type="RuleBase" id="RU361157"/>
    </source>
</evidence>
<dbReference type="RefSeq" id="WP_126723951.1">
    <property type="nucleotide sequence ID" value="NZ_RYZH01000004.1"/>
</dbReference>
<feature type="transmembrane region" description="Helical" evidence="5">
    <location>
        <begin position="25"/>
        <end position="43"/>
    </location>
</feature>
<comment type="caution">
    <text evidence="7">The sequence shown here is derived from an EMBL/GenBank/DDBJ whole genome shotgun (WGS) entry which is preliminary data.</text>
</comment>
<keyword evidence="5" id="KW-1003">Cell membrane</keyword>
<dbReference type="OrthoDB" id="9788252at2"/>
<feature type="transmembrane region" description="Helical" evidence="5">
    <location>
        <begin position="161"/>
        <end position="184"/>
    </location>
</feature>
<keyword evidence="2 5" id="KW-0812">Transmembrane</keyword>
<dbReference type="GO" id="GO:0140359">
    <property type="term" value="F:ABC-type transporter activity"/>
    <property type="evidence" value="ECO:0007669"/>
    <property type="project" value="InterPro"/>
</dbReference>
<proteinExistence type="inferred from homology"/>
<evidence type="ECO:0000256" key="1">
    <source>
        <dbReference type="ARBA" id="ARBA00004141"/>
    </source>
</evidence>
<accession>A0A432MQ72</accession>
<organism evidence="7 8">
    <name type="scientific">Tautonia sociabilis</name>
    <dbReference type="NCBI Taxonomy" id="2080755"/>
    <lineage>
        <taxon>Bacteria</taxon>
        <taxon>Pseudomonadati</taxon>
        <taxon>Planctomycetota</taxon>
        <taxon>Planctomycetia</taxon>
        <taxon>Isosphaerales</taxon>
        <taxon>Isosphaeraceae</taxon>
        <taxon>Tautonia</taxon>
    </lineage>
</organism>
<dbReference type="InterPro" id="IPR013525">
    <property type="entry name" value="ABC2_TM"/>
</dbReference>
<evidence type="ECO:0000256" key="3">
    <source>
        <dbReference type="ARBA" id="ARBA00022989"/>
    </source>
</evidence>
<dbReference type="InterPro" id="IPR000412">
    <property type="entry name" value="ABC_2_transport"/>
</dbReference>
<evidence type="ECO:0000256" key="4">
    <source>
        <dbReference type="ARBA" id="ARBA00023136"/>
    </source>
</evidence>
<reference evidence="7 8" key="2">
    <citation type="submission" date="2019-01" db="EMBL/GenBank/DDBJ databases">
        <title>Tautonia sociabilis, a novel thermotolerant planctomycete of Isosphaeraceae family, isolated from a 4000 m deep subterranean habitat.</title>
        <authorList>
            <person name="Kovaleva O.L."/>
            <person name="Elcheninov A.G."/>
            <person name="Van Heerden E."/>
            <person name="Toshchakov S.V."/>
            <person name="Novikov A."/>
            <person name="Bonch-Osmolovskaya E.A."/>
            <person name="Kublanov I.V."/>
        </authorList>
    </citation>
    <scope>NUCLEOTIDE SEQUENCE [LARGE SCALE GENOMIC DNA]</scope>
    <source>
        <strain evidence="7 8">GM2012</strain>
    </source>
</reference>
<dbReference type="AlphaFoldDB" id="A0A432MQ72"/>
<dbReference type="PANTHER" id="PTHR43027">
    <property type="entry name" value="DOXORUBICIN RESISTANCE ABC TRANSPORTER PERMEASE PROTEIN DRRC-RELATED"/>
    <property type="match status" value="1"/>
</dbReference>
<dbReference type="PRINTS" id="PR00164">
    <property type="entry name" value="ABC2TRNSPORT"/>
</dbReference>
<sequence>MLRSSSLWNLYIARLREFYRQPARVFWVYGFPIVLAVVLGLAFNSGEPQTVVVDVIDRGEARTIFGLMGAAVAPEEGRVGVALNLVGPEEAALRLQRGQTPLVVESTGPNAVTYRYDPTRPEALAARAAFDDAYQRALGRQDVAETHDAIIDEPGSRYVDFLIPGLIGVNAMGGGLWGIGFLLVNFRIGKLLKRFQATPMPRRNFLLAVLGARITFLAPDLAILLSLGVLGFGMPIRGNLGLVILVDVIGALAFAGIGLLVASRAQSTEAVSGLMNLVMIPMWLFSGVFFSYENFPESMHPFIKALPLTQLVDALRRVILEGAGLLGVGTNLVILAVWAVATFLIALRIFRWS</sequence>
<dbReference type="PANTHER" id="PTHR43027:SF2">
    <property type="entry name" value="TRANSPORT PERMEASE PROTEIN"/>
    <property type="match status" value="1"/>
</dbReference>
<feature type="transmembrane region" description="Helical" evidence="5">
    <location>
        <begin position="325"/>
        <end position="350"/>
    </location>
</feature>
<dbReference type="Proteomes" id="UP000280296">
    <property type="component" value="Unassembled WGS sequence"/>
</dbReference>
<gene>
    <name evidence="7" type="ORF">TsocGM_03620</name>
</gene>
<evidence type="ECO:0000313" key="7">
    <source>
        <dbReference type="EMBL" id="RUL89216.1"/>
    </source>
</evidence>
<feature type="transmembrane region" description="Helical" evidence="5">
    <location>
        <begin position="240"/>
        <end position="262"/>
    </location>
</feature>
<name>A0A432MQ72_9BACT</name>
<evidence type="ECO:0000313" key="8">
    <source>
        <dbReference type="Proteomes" id="UP000280296"/>
    </source>
</evidence>
<dbReference type="InterPro" id="IPR047817">
    <property type="entry name" value="ABC2_TM_bact-type"/>
</dbReference>
<protein>
    <recommendedName>
        <fullName evidence="5">Transport permease protein</fullName>
    </recommendedName>
</protein>